<dbReference type="EMBL" id="JARVCO010000010">
    <property type="protein sequence ID" value="MDZ8119082.1"/>
    <property type="molecule type" value="Genomic_DNA"/>
</dbReference>
<feature type="domain" description="Sulfatase N-terminal" evidence="1">
    <location>
        <begin position="22"/>
        <end position="357"/>
    </location>
</feature>
<dbReference type="PANTHER" id="PTHR43108:SF6">
    <property type="entry name" value="N-SULPHOGLUCOSAMINE SULPHOHYDROLASE"/>
    <property type="match status" value="1"/>
</dbReference>
<keyword evidence="3" id="KW-1185">Reference proteome</keyword>
<accession>A0ABU5MY10</accession>
<dbReference type="Pfam" id="PF00884">
    <property type="entry name" value="Sulfatase"/>
    <property type="match status" value="1"/>
</dbReference>
<proteinExistence type="predicted"/>
<name>A0ABU5MY10_9BACT</name>
<gene>
    <name evidence="2" type="ORF">P9H32_10645</name>
</gene>
<evidence type="ECO:0000313" key="2">
    <source>
        <dbReference type="EMBL" id="MDZ8119082.1"/>
    </source>
</evidence>
<dbReference type="SUPFAM" id="SSF53649">
    <property type="entry name" value="Alkaline phosphatase-like"/>
    <property type="match status" value="1"/>
</dbReference>
<evidence type="ECO:0000259" key="1">
    <source>
        <dbReference type="Pfam" id="PF00884"/>
    </source>
</evidence>
<dbReference type="Proteomes" id="UP001290861">
    <property type="component" value="Unassembled WGS sequence"/>
</dbReference>
<evidence type="ECO:0000313" key="3">
    <source>
        <dbReference type="Proteomes" id="UP001290861"/>
    </source>
</evidence>
<sequence length="507" mass="56658">MIGKQIGLGLVCAVGCFAVQRPNIVFLMADDQASYSMGCYGNDDVITPHLDRLAEEGMVFDRHYATTAICMASRATVMTGLFEFKTGCNFFHGDMLQSTWDQSYPVLLREAGYRTGFAGKFGFDIKDGADGERLPLPEHDFDQWGGGPGQTSYRTKANKSMAAYAEEFPHSTLAYGAFGRDFIRESVEAGKPFCLSVSFKAPHKPATPDPRFNAVYKGKIFKKPENFGREAGEHFAKQSKLDRQYDRFYSWNYADQYDEVMAVYHQQVYAIDVAVGMIRDALTAQGVEGNTVIIYTSDNGFFCGSHGYGSKVLPYEESTHIPLIIYDPRHPNSGKEIRCSSLSGNVDIAPTILDLAGLPIPENMDGKNLMALYEHPGETLHEALPLINVWGHPASHVLGVVTKDLKYINWLYADDGMQPVEELYHLGKDPGELVNRAGNPEDRGRLEAMRKQYDALVQQWKSEAVPYNSYQEYSTVFDRHVPWSTRSESYPVQFEKGEGGRLPKAGE</sequence>
<dbReference type="RefSeq" id="WP_322608871.1">
    <property type="nucleotide sequence ID" value="NZ_JARVCO010000010.1"/>
</dbReference>
<dbReference type="InterPro" id="IPR000917">
    <property type="entry name" value="Sulfatase_N"/>
</dbReference>
<organism evidence="2 3">
    <name type="scientific">Pontiella agarivorans</name>
    <dbReference type="NCBI Taxonomy" id="3038953"/>
    <lineage>
        <taxon>Bacteria</taxon>
        <taxon>Pseudomonadati</taxon>
        <taxon>Kiritimatiellota</taxon>
        <taxon>Kiritimatiellia</taxon>
        <taxon>Kiritimatiellales</taxon>
        <taxon>Pontiellaceae</taxon>
        <taxon>Pontiella</taxon>
    </lineage>
</organism>
<reference evidence="2 3" key="1">
    <citation type="journal article" date="2024" name="Appl. Environ. Microbiol.">
        <title>Pontiella agarivorans sp. nov., a novel marine anaerobic bacterium capable of degrading macroalgal polysaccharides and fixing nitrogen.</title>
        <authorList>
            <person name="Liu N."/>
            <person name="Kivenson V."/>
            <person name="Peng X."/>
            <person name="Cui Z."/>
            <person name="Lankiewicz T.S."/>
            <person name="Gosselin K.M."/>
            <person name="English C.J."/>
            <person name="Blair E.M."/>
            <person name="O'Malley M.A."/>
            <person name="Valentine D.L."/>
        </authorList>
    </citation>
    <scope>NUCLEOTIDE SEQUENCE [LARGE SCALE GENOMIC DNA]</scope>
    <source>
        <strain evidence="2 3">NLcol2</strain>
    </source>
</reference>
<protein>
    <submittedName>
        <fullName evidence="2">Sulfatase</fullName>
    </submittedName>
</protein>
<comment type="caution">
    <text evidence="2">The sequence shown here is derived from an EMBL/GenBank/DDBJ whole genome shotgun (WGS) entry which is preliminary data.</text>
</comment>
<dbReference type="Gene3D" id="3.40.720.10">
    <property type="entry name" value="Alkaline Phosphatase, subunit A"/>
    <property type="match status" value="1"/>
</dbReference>
<dbReference type="PANTHER" id="PTHR43108">
    <property type="entry name" value="N-ACETYLGLUCOSAMINE-6-SULFATASE FAMILY MEMBER"/>
    <property type="match status" value="1"/>
</dbReference>
<dbReference type="CDD" id="cd16031">
    <property type="entry name" value="G6S_like"/>
    <property type="match status" value="1"/>
</dbReference>
<dbReference type="InterPro" id="IPR017850">
    <property type="entry name" value="Alkaline_phosphatase_core_sf"/>
</dbReference>